<dbReference type="GO" id="GO:0008851">
    <property type="term" value="F:ethanolamine ammonia-lyase activity"/>
    <property type="evidence" value="ECO:0007669"/>
    <property type="project" value="UniProtKB-EC"/>
</dbReference>
<dbReference type="Proteomes" id="UP001162880">
    <property type="component" value="Unassembled WGS sequence"/>
</dbReference>
<evidence type="ECO:0000313" key="6">
    <source>
        <dbReference type="EMBL" id="MCJ2178402.1"/>
    </source>
</evidence>
<feature type="binding site" evidence="5">
    <location>
        <position position="170"/>
    </location>
    <ligand>
        <name>adenosylcob(III)alamin</name>
        <dbReference type="ChEBI" id="CHEBI:18408"/>
    </ligand>
</feature>
<keyword evidence="4 5" id="KW-1283">Bacterial microcompartment</keyword>
<dbReference type="InterPro" id="IPR042251">
    <property type="entry name" value="EutC_C"/>
</dbReference>
<gene>
    <name evidence="5 6" type="primary">eutC</name>
    <name evidence="6" type="ORF">MTR64_07490</name>
</gene>
<comment type="subunit">
    <text evidence="5">The basic unit is a heterodimer which dimerizes to form tetramers. The heterotetramers trimerize; 6 large subunits form a core ring with 6 small subunits projecting outwards.</text>
</comment>
<evidence type="ECO:0000256" key="2">
    <source>
        <dbReference type="ARBA" id="ARBA00023239"/>
    </source>
</evidence>
<feature type="binding site" evidence="5">
    <location>
        <position position="149"/>
    </location>
    <ligand>
        <name>adenosylcob(III)alamin</name>
        <dbReference type="ChEBI" id="CHEBI:18408"/>
    </ligand>
</feature>
<comment type="subcellular location">
    <subcellularLocation>
        <location evidence="5">Bacterial microcompartment</location>
    </subcellularLocation>
</comment>
<comment type="similarity">
    <text evidence="5">Belongs to the EutC family.</text>
</comment>
<dbReference type="NCBIfam" id="NF003971">
    <property type="entry name" value="PRK05465.1"/>
    <property type="match status" value="1"/>
</dbReference>
<dbReference type="Pfam" id="PF05985">
    <property type="entry name" value="EutC"/>
    <property type="match status" value="1"/>
</dbReference>
<dbReference type="PANTHER" id="PTHR39330">
    <property type="entry name" value="ETHANOLAMINE AMMONIA-LYASE LIGHT CHAIN"/>
    <property type="match status" value="1"/>
</dbReference>
<dbReference type="EC" id="4.3.1.7" evidence="5"/>
<sequence>MAEPLAPSDLTARLRALTPARVGLARAGTALATTPMLAFQLAHAAARDAVHAALSDGFAAEIAGRPTAAVRSRAPDRETYLRRPDLGRRLAAESRAALETCRGEVALVIADGLSASGIAEHGVALAEAIIGRLAVRSFAPVTIARQARVALGDDIGEALGASIVIVLIGERPGLSAADGIGAYITLHPRIGRIDAERNCVSNIRPGGLPLDRAADQIAALTNAAFVLGETGVRLKLTSDQLHDSDNRGRP</sequence>
<evidence type="ECO:0000256" key="4">
    <source>
        <dbReference type="ARBA" id="ARBA00024446"/>
    </source>
</evidence>
<comment type="catalytic activity">
    <reaction evidence="5">
        <text>ethanolamine = acetaldehyde + NH4(+)</text>
        <dbReference type="Rhea" id="RHEA:15313"/>
        <dbReference type="ChEBI" id="CHEBI:15343"/>
        <dbReference type="ChEBI" id="CHEBI:28938"/>
        <dbReference type="ChEBI" id="CHEBI:57603"/>
        <dbReference type="EC" id="4.3.1.7"/>
    </reaction>
</comment>
<dbReference type="InterPro" id="IPR009246">
    <property type="entry name" value="EutC"/>
</dbReference>
<comment type="caution">
    <text evidence="6">The sequence shown here is derived from an EMBL/GenBank/DDBJ whole genome shotgun (WGS) entry which is preliminary data.</text>
</comment>
<comment type="function">
    <text evidence="5">Catalyzes the deamination of various vicinal amino-alcohols to oxo compounds. Allows this organism to utilize ethanolamine as the sole source of nitrogen and carbon in the presence of external vitamin B12.</text>
</comment>
<evidence type="ECO:0000256" key="1">
    <source>
        <dbReference type="ARBA" id="ARBA00022628"/>
    </source>
</evidence>
<name>A0ABT0B003_9SPHN</name>
<accession>A0ABT0B003</accession>
<keyword evidence="2 5" id="KW-0456">Lyase</keyword>
<dbReference type="InterPro" id="IPR042255">
    <property type="entry name" value="EutC_N"/>
</dbReference>
<keyword evidence="1 5" id="KW-0846">Cobalamin</keyword>
<proteinExistence type="inferred from homology"/>
<comment type="cofactor">
    <cofactor evidence="5">
        <name>adenosylcob(III)alamin</name>
        <dbReference type="ChEBI" id="CHEBI:18408"/>
    </cofactor>
    <text evidence="5">Binds between the large and small subunits.</text>
</comment>
<dbReference type="PIRSF" id="PIRSF018982">
    <property type="entry name" value="EutC"/>
    <property type="match status" value="1"/>
</dbReference>
<keyword evidence="3 5" id="KW-0170">Cobalt</keyword>
<organism evidence="6 7">
    <name type="scientific">Novosphingobium album</name>
    <name type="common">ex Hu et al. 2023</name>
    <dbReference type="NCBI Taxonomy" id="2930093"/>
    <lineage>
        <taxon>Bacteria</taxon>
        <taxon>Pseudomonadati</taxon>
        <taxon>Pseudomonadota</taxon>
        <taxon>Alphaproteobacteria</taxon>
        <taxon>Sphingomonadales</taxon>
        <taxon>Sphingomonadaceae</taxon>
        <taxon>Novosphingobium</taxon>
    </lineage>
</organism>
<reference evidence="6" key="1">
    <citation type="submission" date="2022-03" db="EMBL/GenBank/DDBJ databases">
        <title>Identification of a novel bacterium isolated from mangrove sediments.</title>
        <authorList>
            <person name="Pan X."/>
        </authorList>
    </citation>
    <scope>NUCLEOTIDE SEQUENCE</scope>
    <source>
        <strain evidence="6">B2580</strain>
    </source>
</reference>
<dbReference type="Gene3D" id="1.10.30.40">
    <property type="entry name" value="Ethanolamine ammonia-lyase light chain (EutC), N-terminal domain"/>
    <property type="match status" value="1"/>
</dbReference>
<feature type="binding site" evidence="5">
    <location>
        <position position="199"/>
    </location>
    <ligand>
        <name>adenosylcob(III)alamin</name>
        <dbReference type="ChEBI" id="CHEBI:18408"/>
    </ligand>
</feature>
<comment type="pathway">
    <text evidence="5">Amine and polyamine degradation; ethanolamine degradation.</text>
</comment>
<dbReference type="Gene3D" id="3.40.50.11240">
    <property type="entry name" value="Ethanolamine ammonia-lyase light chain (EutC)"/>
    <property type="match status" value="1"/>
</dbReference>
<evidence type="ECO:0000256" key="5">
    <source>
        <dbReference type="HAMAP-Rule" id="MF_00601"/>
    </source>
</evidence>
<dbReference type="HAMAP" id="MF_00601">
    <property type="entry name" value="EutC"/>
    <property type="match status" value="1"/>
</dbReference>
<keyword evidence="7" id="KW-1185">Reference proteome</keyword>
<evidence type="ECO:0000256" key="3">
    <source>
        <dbReference type="ARBA" id="ARBA00023285"/>
    </source>
</evidence>
<dbReference type="RefSeq" id="WP_243992417.1">
    <property type="nucleotide sequence ID" value="NZ_JALHLE010000008.1"/>
</dbReference>
<dbReference type="PANTHER" id="PTHR39330:SF1">
    <property type="entry name" value="ETHANOLAMINE AMMONIA-LYASE SMALL SUBUNIT"/>
    <property type="match status" value="1"/>
</dbReference>
<dbReference type="EMBL" id="JALHLE010000008">
    <property type="protein sequence ID" value="MCJ2178402.1"/>
    <property type="molecule type" value="Genomic_DNA"/>
</dbReference>
<evidence type="ECO:0000313" key="7">
    <source>
        <dbReference type="Proteomes" id="UP001162880"/>
    </source>
</evidence>
<protein>
    <recommendedName>
        <fullName evidence="5">Ethanolamine ammonia-lyase small subunit</fullName>
        <shortName evidence="5">EAL small subunit</shortName>
        <ecNumber evidence="5">4.3.1.7</ecNumber>
    </recommendedName>
</protein>